<evidence type="ECO:0000256" key="6">
    <source>
        <dbReference type="ARBA" id="ARBA00023065"/>
    </source>
</evidence>
<feature type="domain" description="AAA+ ATPase" evidence="8">
    <location>
        <begin position="38"/>
        <end position="215"/>
    </location>
</feature>
<dbReference type="InterPro" id="IPR038729">
    <property type="entry name" value="Rad50/SbcC_AAA"/>
</dbReference>
<dbReference type="PANTHER" id="PTHR42771:SF2">
    <property type="entry name" value="IRON(3+)-HYDROXAMATE IMPORT ATP-BINDING PROTEIN FHUC"/>
    <property type="match status" value="1"/>
</dbReference>
<dbReference type="RefSeq" id="WP_039229387.1">
    <property type="nucleotide sequence ID" value="NZ_JENX01000074.1"/>
</dbReference>
<dbReference type="Gene3D" id="3.40.50.300">
    <property type="entry name" value="P-loop containing nucleotide triphosphate hydrolases"/>
    <property type="match status" value="2"/>
</dbReference>
<evidence type="ECO:0000256" key="7">
    <source>
        <dbReference type="ARBA" id="ARBA00023136"/>
    </source>
</evidence>
<keyword evidence="2" id="KW-0813">Transport</keyword>
<dbReference type="PANTHER" id="PTHR42771">
    <property type="entry name" value="IRON(3+)-HYDROXAMATE IMPORT ATP-BINDING PROTEIN FHUC"/>
    <property type="match status" value="1"/>
</dbReference>
<sequence length="239" mass="27059">MRFNDFFIRSIEIKSLGCLNGYPNEINIIKNFKKLSIETPITFFVGENGTGKSTLLEGIALSYGFNAEGGSLDYNFVTNDSHSDLYKFVKLTKGVIKPKDGFFLRAESFYNLASYVDELDLDDMDEYGGRSLHKQSHGESFLNLINNRFRGNGLYILDEPEVSLSPQRQLSLITVINDLLQDGSQFIIATHSPILLGMKNSTILSFDGDEIKKITYEESDIYIITQMFINNRESILSKL</sequence>
<evidence type="ECO:0000256" key="4">
    <source>
        <dbReference type="ARBA" id="ARBA00022496"/>
    </source>
</evidence>
<keyword evidence="5" id="KW-0408">Iron</keyword>
<evidence type="ECO:0000313" key="10">
    <source>
        <dbReference type="Proteomes" id="UP000027937"/>
    </source>
</evidence>
<dbReference type="EMBL" id="JENX01000074">
    <property type="protein sequence ID" value="KEI16226.1"/>
    <property type="molecule type" value="Genomic_DNA"/>
</dbReference>
<keyword evidence="4" id="KW-0410">Iron transport</keyword>
<keyword evidence="3" id="KW-1003">Cell membrane</keyword>
<keyword evidence="10" id="KW-1185">Reference proteome</keyword>
<dbReference type="InterPro" id="IPR051535">
    <property type="entry name" value="Siderophore_ABC-ATPase"/>
</dbReference>
<reference evidence="9 10" key="1">
    <citation type="submission" date="2014-02" db="EMBL/GenBank/DDBJ databases">
        <title>Plasmidome dynamics in the species complex Clostridium novyi sensu lato converts strains of independent lineages into distinctly different pathogens.</title>
        <authorList>
            <person name="Skarin H."/>
            <person name="Segerman B."/>
        </authorList>
    </citation>
    <scope>NUCLEOTIDE SEQUENCE [LARGE SCALE GENOMIC DNA]</scope>
    <source>
        <strain evidence="9 10">NCTC 9693</strain>
    </source>
</reference>
<dbReference type="InterPro" id="IPR027417">
    <property type="entry name" value="P-loop_NTPase"/>
</dbReference>
<dbReference type="GO" id="GO:0005524">
    <property type="term" value="F:ATP binding"/>
    <property type="evidence" value="ECO:0007669"/>
    <property type="project" value="UniProtKB-KW"/>
</dbReference>
<proteinExistence type="predicted"/>
<dbReference type="Proteomes" id="UP000027937">
    <property type="component" value="Unassembled WGS sequence"/>
</dbReference>
<dbReference type="SUPFAM" id="SSF52540">
    <property type="entry name" value="P-loop containing nucleoside triphosphate hydrolases"/>
    <property type="match status" value="1"/>
</dbReference>
<keyword evidence="9" id="KW-0547">Nucleotide-binding</keyword>
<keyword evidence="9" id="KW-0067">ATP-binding</keyword>
<comment type="subcellular location">
    <subcellularLocation>
        <location evidence="1">Cell membrane</location>
        <topology evidence="1">Peripheral membrane protein</topology>
    </subcellularLocation>
</comment>
<dbReference type="Pfam" id="PF13476">
    <property type="entry name" value="AAA_23"/>
    <property type="match status" value="1"/>
</dbReference>
<dbReference type="InterPro" id="IPR003959">
    <property type="entry name" value="ATPase_AAA_core"/>
</dbReference>
<dbReference type="SMART" id="SM00382">
    <property type="entry name" value="AAA"/>
    <property type="match status" value="1"/>
</dbReference>
<protein>
    <submittedName>
        <fullName evidence="9">ABC transporter ATP-binding protein</fullName>
    </submittedName>
</protein>
<keyword evidence="6" id="KW-0406">Ion transport</keyword>
<dbReference type="InterPro" id="IPR003593">
    <property type="entry name" value="AAA+_ATPase"/>
</dbReference>
<organism evidence="9 10">
    <name type="scientific">Clostridium haemolyticum NCTC 9693</name>
    <dbReference type="NCBI Taxonomy" id="1443114"/>
    <lineage>
        <taxon>Bacteria</taxon>
        <taxon>Bacillati</taxon>
        <taxon>Bacillota</taxon>
        <taxon>Clostridia</taxon>
        <taxon>Eubacteriales</taxon>
        <taxon>Clostridiaceae</taxon>
        <taxon>Clostridium</taxon>
    </lineage>
</organism>
<comment type="caution">
    <text evidence="9">The sequence shown here is derived from an EMBL/GenBank/DDBJ whole genome shotgun (WGS) entry which is preliminary data.</text>
</comment>
<evidence type="ECO:0000259" key="8">
    <source>
        <dbReference type="SMART" id="SM00382"/>
    </source>
</evidence>
<gene>
    <name evidence="9" type="ORF">Z960_10090</name>
</gene>
<evidence type="ECO:0000256" key="1">
    <source>
        <dbReference type="ARBA" id="ARBA00004202"/>
    </source>
</evidence>
<keyword evidence="7" id="KW-0472">Membrane</keyword>
<evidence type="ECO:0000313" key="9">
    <source>
        <dbReference type="EMBL" id="KEI16226.1"/>
    </source>
</evidence>
<evidence type="ECO:0000256" key="3">
    <source>
        <dbReference type="ARBA" id="ARBA00022475"/>
    </source>
</evidence>
<evidence type="ECO:0000256" key="2">
    <source>
        <dbReference type="ARBA" id="ARBA00022448"/>
    </source>
</evidence>
<accession>A0ABR4TDP4</accession>
<dbReference type="Pfam" id="PF13304">
    <property type="entry name" value="AAA_21"/>
    <property type="match status" value="1"/>
</dbReference>
<evidence type="ECO:0000256" key="5">
    <source>
        <dbReference type="ARBA" id="ARBA00023004"/>
    </source>
</evidence>
<name>A0ABR4TDP4_CLOHA</name>